<dbReference type="PANTHER" id="PTHR33221:SF15">
    <property type="entry name" value="HTH-TYPE TRANSCRIPTIONAL REGULATOR YWGB-RELATED"/>
    <property type="match status" value="1"/>
</dbReference>
<reference evidence="1 2" key="1">
    <citation type="submission" date="2016-10" db="EMBL/GenBank/DDBJ databases">
        <authorList>
            <person name="de Groot N.N."/>
        </authorList>
    </citation>
    <scope>NUCLEOTIDE SEQUENCE [LARGE SCALE GENOMIC DNA]</scope>
    <source>
        <strain evidence="1 2">S3b</strain>
    </source>
</reference>
<dbReference type="PANTHER" id="PTHR33221">
    <property type="entry name" value="WINGED HELIX-TURN-HELIX TRANSCRIPTIONAL REGULATOR, RRF2 FAMILY"/>
    <property type="match status" value="1"/>
</dbReference>
<dbReference type="InterPro" id="IPR036388">
    <property type="entry name" value="WH-like_DNA-bd_sf"/>
</dbReference>
<protein>
    <submittedName>
        <fullName evidence="1">Rrf2 family protein</fullName>
    </submittedName>
</protein>
<organism evidence="1 2">
    <name type="scientific">Kandleria vitulina</name>
    <dbReference type="NCBI Taxonomy" id="1630"/>
    <lineage>
        <taxon>Bacteria</taxon>
        <taxon>Bacillati</taxon>
        <taxon>Bacillota</taxon>
        <taxon>Erysipelotrichia</taxon>
        <taxon>Erysipelotrichales</taxon>
        <taxon>Coprobacillaceae</taxon>
        <taxon>Kandleria</taxon>
    </lineage>
</organism>
<evidence type="ECO:0000313" key="1">
    <source>
        <dbReference type="EMBL" id="SDV99305.1"/>
    </source>
</evidence>
<dbReference type="FunFam" id="1.10.10.10:FF:000138">
    <property type="entry name" value="Rrf2 family transcriptional regulator"/>
    <property type="match status" value="1"/>
</dbReference>
<gene>
    <name evidence="1" type="ORF">SAMN04487759_10168</name>
</gene>
<dbReference type="EMBL" id="FNNF01000001">
    <property type="protein sequence ID" value="SDV99305.1"/>
    <property type="molecule type" value="Genomic_DNA"/>
</dbReference>
<name>A0A1H2PWT2_9FIRM</name>
<dbReference type="RefSeq" id="WP_029070341.1">
    <property type="nucleotide sequence ID" value="NZ_FNNF01000001.1"/>
</dbReference>
<dbReference type="Pfam" id="PF02082">
    <property type="entry name" value="Rrf2"/>
    <property type="match status" value="1"/>
</dbReference>
<accession>A0A1H2PWT2</accession>
<dbReference type="Proteomes" id="UP000182429">
    <property type="component" value="Unassembled WGS sequence"/>
</dbReference>
<evidence type="ECO:0000313" key="2">
    <source>
        <dbReference type="Proteomes" id="UP000182429"/>
    </source>
</evidence>
<dbReference type="eggNOG" id="COG1959">
    <property type="taxonomic scope" value="Bacteria"/>
</dbReference>
<dbReference type="GO" id="GO:0003700">
    <property type="term" value="F:DNA-binding transcription factor activity"/>
    <property type="evidence" value="ECO:0007669"/>
    <property type="project" value="TreeGrafter"/>
</dbReference>
<dbReference type="SUPFAM" id="SSF46785">
    <property type="entry name" value="Winged helix' DNA-binding domain"/>
    <property type="match status" value="1"/>
</dbReference>
<dbReference type="InterPro" id="IPR036390">
    <property type="entry name" value="WH_DNA-bd_sf"/>
</dbReference>
<dbReference type="OrthoDB" id="213028at2"/>
<sequence>MQISSRFTIAVHVLIAIETFKNDHKITSEFLASSANVNPTVIRRLLQQLKKAEIVTVKRGSGGADIEKSLTEITLLDVYNAVEPVENGQLFHFHENPNELCPVGRNIHRIMDHRLEEIQNAMEDKMRRITIADVMADANKLIEF</sequence>
<dbReference type="PROSITE" id="PS51197">
    <property type="entry name" value="HTH_RRF2_2"/>
    <property type="match status" value="1"/>
</dbReference>
<dbReference type="Gene3D" id="1.10.10.10">
    <property type="entry name" value="Winged helix-like DNA-binding domain superfamily/Winged helix DNA-binding domain"/>
    <property type="match status" value="1"/>
</dbReference>
<dbReference type="InterPro" id="IPR000944">
    <property type="entry name" value="Tscrpt_reg_Rrf2"/>
</dbReference>
<dbReference type="GO" id="GO:0005829">
    <property type="term" value="C:cytosol"/>
    <property type="evidence" value="ECO:0007669"/>
    <property type="project" value="TreeGrafter"/>
</dbReference>
<dbReference type="AlphaFoldDB" id="A0A1H2PWT2"/>
<proteinExistence type="predicted"/>